<evidence type="ECO:0000256" key="1">
    <source>
        <dbReference type="ARBA" id="ARBA00008025"/>
    </source>
</evidence>
<evidence type="ECO:0000256" key="8">
    <source>
        <dbReference type="PROSITE-ProRule" id="PRU00290"/>
    </source>
</evidence>
<dbReference type="InterPro" id="IPR042855">
    <property type="entry name" value="V_SNARE_CC"/>
</dbReference>
<dbReference type="GO" id="GO:0005794">
    <property type="term" value="C:Golgi apparatus"/>
    <property type="evidence" value="ECO:0007669"/>
    <property type="project" value="TreeGrafter"/>
</dbReference>
<evidence type="ECO:0000313" key="12">
    <source>
        <dbReference type="Proteomes" id="UP000734854"/>
    </source>
</evidence>
<dbReference type="Pfam" id="PF00957">
    <property type="entry name" value="Synaptobrevin"/>
    <property type="match status" value="1"/>
</dbReference>
<dbReference type="PANTHER" id="PTHR45806:SF1">
    <property type="entry name" value="SYNAPTOBREVIN HOMOLOG YKT6"/>
    <property type="match status" value="1"/>
</dbReference>
<organism evidence="11 12">
    <name type="scientific">Zingiber officinale</name>
    <name type="common">Ginger</name>
    <name type="synonym">Amomum zingiber</name>
    <dbReference type="NCBI Taxonomy" id="94328"/>
    <lineage>
        <taxon>Eukaryota</taxon>
        <taxon>Viridiplantae</taxon>
        <taxon>Streptophyta</taxon>
        <taxon>Embryophyta</taxon>
        <taxon>Tracheophyta</taxon>
        <taxon>Spermatophyta</taxon>
        <taxon>Magnoliopsida</taxon>
        <taxon>Liliopsida</taxon>
        <taxon>Zingiberales</taxon>
        <taxon>Zingiberaceae</taxon>
        <taxon>Zingiber</taxon>
    </lineage>
</organism>
<proteinExistence type="inferred from homology"/>
<dbReference type="Pfam" id="PF13774">
    <property type="entry name" value="Longin"/>
    <property type="match status" value="1"/>
</dbReference>
<keyword evidence="3" id="KW-0472">Membrane</keyword>
<sequence length="221" mass="25256">MRVTALVILNSAASSSSSPEAADPVVLANATDVSRFGYFQRFAAREFILFVARTVANRTPAGQRQSVQHEEYKVHSYNRHDLCALAFMDDHYPVRSAFALLNQILDEYQKAFGESWRGVKVDATQPWPYLTEALTKFQLKCCFFFMSFPFLFLQDPAEVDKLFKIQRDLDETKIILHKTIENLLDRGVKLDDLVEKSSDLSAASQMFYKQAKKTNQCCTML</sequence>
<reference evidence="11 12" key="1">
    <citation type="submission" date="2020-08" db="EMBL/GenBank/DDBJ databases">
        <title>Plant Genome Project.</title>
        <authorList>
            <person name="Zhang R.-G."/>
        </authorList>
    </citation>
    <scope>NUCLEOTIDE SEQUENCE [LARGE SCALE GENOMIC DNA]</scope>
    <source>
        <tissue evidence="11">Rhizome</tissue>
    </source>
</reference>
<dbReference type="Gene3D" id="3.30.450.50">
    <property type="entry name" value="Longin domain"/>
    <property type="match status" value="1"/>
</dbReference>
<evidence type="ECO:0000256" key="5">
    <source>
        <dbReference type="ARBA" id="ARBA00023288"/>
    </source>
</evidence>
<dbReference type="SMART" id="SM01270">
    <property type="entry name" value="Longin"/>
    <property type="match status" value="1"/>
</dbReference>
<protein>
    <recommendedName>
        <fullName evidence="13">VAMP-like protein YKT61</fullName>
    </recommendedName>
</protein>
<evidence type="ECO:0008006" key="13">
    <source>
        <dbReference type="Google" id="ProtNLM"/>
    </source>
</evidence>
<dbReference type="EMBL" id="JACMSC010000007">
    <property type="protein sequence ID" value="KAG6515230.1"/>
    <property type="molecule type" value="Genomic_DNA"/>
</dbReference>
<dbReference type="Proteomes" id="UP000734854">
    <property type="component" value="Unassembled WGS sequence"/>
</dbReference>
<name>A0A8J5GW59_ZINOF</name>
<evidence type="ECO:0000259" key="9">
    <source>
        <dbReference type="PROSITE" id="PS50859"/>
    </source>
</evidence>
<keyword evidence="2" id="KW-0488">Methylation</keyword>
<keyword evidence="5" id="KW-0449">Lipoprotein</keyword>
<dbReference type="SUPFAM" id="SSF64356">
    <property type="entry name" value="SNARE-like"/>
    <property type="match status" value="1"/>
</dbReference>
<dbReference type="InterPro" id="IPR011012">
    <property type="entry name" value="Longin-like_dom_sf"/>
</dbReference>
<evidence type="ECO:0000256" key="3">
    <source>
        <dbReference type="ARBA" id="ARBA00023136"/>
    </source>
</evidence>
<evidence type="ECO:0000256" key="4">
    <source>
        <dbReference type="ARBA" id="ARBA00023139"/>
    </source>
</evidence>
<dbReference type="InterPro" id="IPR010908">
    <property type="entry name" value="Longin_dom"/>
</dbReference>
<dbReference type="PANTHER" id="PTHR45806">
    <property type="entry name" value="SYNAPTOBREVIN HOMOLOG YKT6"/>
    <property type="match status" value="1"/>
</dbReference>
<dbReference type="Gene3D" id="1.20.5.110">
    <property type="match status" value="1"/>
</dbReference>
<keyword evidence="12" id="KW-1185">Reference proteome</keyword>
<dbReference type="CDD" id="cd14824">
    <property type="entry name" value="Longin"/>
    <property type="match status" value="1"/>
</dbReference>
<comment type="similarity">
    <text evidence="1">Belongs to the synaptobrevin family.</text>
</comment>
<accession>A0A8J5GW59</accession>
<feature type="domain" description="Longin" evidence="9">
    <location>
        <begin position="7"/>
        <end position="115"/>
    </location>
</feature>
<comment type="subcellular location">
    <subcellularLocation>
        <location evidence="7">Endomembrane system</location>
        <topology evidence="7">Lipid-anchor</topology>
        <orientation evidence="7">Cytoplasmic side</orientation>
    </subcellularLocation>
</comment>
<gene>
    <name evidence="11" type="ORF">ZIOFF_025615</name>
</gene>
<dbReference type="PROSITE" id="PS50892">
    <property type="entry name" value="V_SNARE"/>
    <property type="match status" value="1"/>
</dbReference>
<evidence type="ECO:0000256" key="7">
    <source>
        <dbReference type="ARBA" id="ARBA00046278"/>
    </source>
</evidence>
<feature type="domain" description="V-SNARE coiled-coil homology" evidence="10">
    <location>
        <begin position="161"/>
        <end position="221"/>
    </location>
</feature>
<evidence type="ECO:0000256" key="2">
    <source>
        <dbReference type="ARBA" id="ARBA00022481"/>
    </source>
</evidence>
<evidence type="ECO:0000256" key="6">
    <source>
        <dbReference type="ARBA" id="ARBA00023289"/>
    </source>
</evidence>
<evidence type="ECO:0000313" key="11">
    <source>
        <dbReference type="EMBL" id="KAG6515230.1"/>
    </source>
</evidence>
<keyword evidence="6" id="KW-0636">Prenylation</keyword>
<dbReference type="GO" id="GO:0005484">
    <property type="term" value="F:SNAP receptor activity"/>
    <property type="evidence" value="ECO:0007669"/>
    <property type="project" value="TreeGrafter"/>
</dbReference>
<dbReference type="GO" id="GO:0006888">
    <property type="term" value="P:endoplasmic reticulum to Golgi vesicle-mediated transport"/>
    <property type="evidence" value="ECO:0007669"/>
    <property type="project" value="TreeGrafter"/>
</dbReference>
<dbReference type="PROSITE" id="PS50859">
    <property type="entry name" value="LONGIN"/>
    <property type="match status" value="1"/>
</dbReference>
<dbReference type="AlphaFoldDB" id="A0A8J5GW59"/>
<comment type="caution">
    <text evidence="11">The sequence shown here is derived from an EMBL/GenBank/DDBJ whole genome shotgun (WGS) entry which is preliminary data.</text>
</comment>
<evidence type="ECO:0000259" key="10">
    <source>
        <dbReference type="PROSITE" id="PS50892"/>
    </source>
</evidence>
<keyword evidence="8" id="KW-0175">Coiled coil</keyword>
<dbReference type="SUPFAM" id="SSF58038">
    <property type="entry name" value="SNARE fusion complex"/>
    <property type="match status" value="1"/>
</dbReference>
<keyword evidence="4" id="KW-0564">Palmitate</keyword>